<evidence type="ECO:0000313" key="3">
    <source>
        <dbReference type="Proteomes" id="UP000094197"/>
    </source>
</evidence>
<dbReference type="GO" id="GO:0005506">
    <property type="term" value="F:iron ion binding"/>
    <property type="evidence" value="ECO:0007669"/>
    <property type="project" value="InterPro"/>
</dbReference>
<keyword evidence="3" id="KW-1185">Reference proteome</keyword>
<dbReference type="EMBL" id="CP015218">
    <property type="protein sequence ID" value="AOP36287.1"/>
    <property type="molecule type" value="Genomic_DNA"/>
</dbReference>
<dbReference type="GO" id="GO:0009055">
    <property type="term" value="F:electron transfer activity"/>
    <property type="evidence" value="ECO:0007669"/>
    <property type="project" value="InterPro"/>
</dbReference>
<keyword evidence="1" id="KW-0812">Transmembrane</keyword>
<dbReference type="AlphaFoldDB" id="A0A1D7V375"/>
<dbReference type="KEGG" id="laj:A0128_19890"/>
<protein>
    <recommendedName>
        <fullName evidence="4">Cytochrome C</fullName>
    </recommendedName>
</protein>
<dbReference type="GO" id="GO:0022900">
    <property type="term" value="P:electron transport chain"/>
    <property type="evidence" value="ECO:0007669"/>
    <property type="project" value="InterPro"/>
</dbReference>
<dbReference type="InterPro" id="IPR010980">
    <property type="entry name" value="Cyt_c/b562"/>
</dbReference>
<proteinExistence type="predicted"/>
<dbReference type="RefSeq" id="WP_069609508.1">
    <property type="nucleotide sequence ID" value="NZ_CP015218.1"/>
</dbReference>
<sequence>MNFKNIPWGIFSFLLWIGTVGLLVFFFLRGDTGVSRDGRTSIHLTEDEKLLVLGEMRGLLTSVNGILEGLSKNDSEKAAEAASNSGMGLVKSLENEEKKILLKLPLEFKRLGFGTHEQFDRIAVQIRQKQDLKIILGEMNDLTKKCVACHASYKIE</sequence>
<gene>
    <name evidence="2" type="ORF">A0128_19890</name>
</gene>
<dbReference type="Proteomes" id="UP000094197">
    <property type="component" value="Chromosome 2"/>
</dbReference>
<evidence type="ECO:0000313" key="2">
    <source>
        <dbReference type="EMBL" id="AOP36287.1"/>
    </source>
</evidence>
<dbReference type="GO" id="GO:0020037">
    <property type="term" value="F:heme binding"/>
    <property type="evidence" value="ECO:0007669"/>
    <property type="project" value="InterPro"/>
</dbReference>
<keyword evidence="1" id="KW-1133">Transmembrane helix</keyword>
<name>A0A1D7V375_9LEPT</name>
<evidence type="ECO:0008006" key="4">
    <source>
        <dbReference type="Google" id="ProtNLM"/>
    </source>
</evidence>
<feature type="transmembrane region" description="Helical" evidence="1">
    <location>
        <begin position="6"/>
        <end position="28"/>
    </location>
</feature>
<dbReference type="SUPFAM" id="SSF47175">
    <property type="entry name" value="Cytochromes"/>
    <property type="match status" value="1"/>
</dbReference>
<dbReference type="OrthoDB" id="1150802at2"/>
<keyword evidence="1" id="KW-0472">Membrane</keyword>
<organism evidence="2 3">
    <name type="scientific">Leptospira tipperaryensis</name>
    <dbReference type="NCBI Taxonomy" id="2564040"/>
    <lineage>
        <taxon>Bacteria</taxon>
        <taxon>Pseudomonadati</taxon>
        <taxon>Spirochaetota</taxon>
        <taxon>Spirochaetia</taxon>
        <taxon>Leptospirales</taxon>
        <taxon>Leptospiraceae</taxon>
        <taxon>Leptospira</taxon>
    </lineage>
</organism>
<accession>A0A1D7V375</accession>
<reference evidence="2 3" key="1">
    <citation type="submission" date="2016-04" db="EMBL/GenBank/DDBJ databases">
        <title>Complete genome seqeunce of Leptospira alstonii serovar Room22.</title>
        <authorList>
            <person name="Nally J.E."/>
            <person name="Bayles D.O."/>
            <person name="Hurley D."/>
            <person name="Fanning S."/>
            <person name="McMahon B.J."/>
            <person name="Arent Z."/>
        </authorList>
    </citation>
    <scope>NUCLEOTIDE SEQUENCE [LARGE SCALE GENOMIC DNA]</scope>
    <source>
        <strain evidence="2 3">GWTS #1</strain>
    </source>
</reference>
<evidence type="ECO:0000256" key="1">
    <source>
        <dbReference type="SAM" id="Phobius"/>
    </source>
</evidence>